<evidence type="ECO:0000313" key="4">
    <source>
        <dbReference type="EMBL" id="OLF16368.1"/>
    </source>
</evidence>
<dbReference type="Proteomes" id="UP000185596">
    <property type="component" value="Unassembled WGS sequence"/>
</dbReference>
<dbReference type="InterPro" id="IPR003736">
    <property type="entry name" value="PAAI_dom"/>
</dbReference>
<dbReference type="Pfam" id="PF03061">
    <property type="entry name" value="4HBT"/>
    <property type="match status" value="1"/>
</dbReference>
<gene>
    <name evidence="4" type="ORF">BU204_17485</name>
</gene>
<dbReference type="GO" id="GO:0047617">
    <property type="term" value="F:fatty acyl-CoA hydrolase activity"/>
    <property type="evidence" value="ECO:0007669"/>
    <property type="project" value="InterPro"/>
</dbReference>
<dbReference type="PANTHER" id="PTHR21660">
    <property type="entry name" value="THIOESTERASE SUPERFAMILY MEMBER-RELATED"/>
    <property type="match status" value="1"/>
</dbReference>
<evidence type="ECO:0000259" key="3">
    <source>
        <dbReference type="Pfam" id="PF03061"/>
    </source>
</evidence>
<dbReference type="AlphaFoldDB" id="A0A1Q8CPV7"/>
<accession>A0A1Q8CPV7</accession>
<sequence>MNEPSGDELVRTRTVTWDDPEKTAASAAERSGLEFIQALAAGEVPPPPITRLIDARLESVARGEVVFALEPAEFHYNPIGSMHGGIYATLLDSAAGCAVHTMLPAGAGYTSLDLNVRFLRAVRVTTGTLTCTGTVTHYGRRTALADARLEDGRGRLIATATSTCLLFDT</sequence>
<name>A0A1Q8CPV7_9PSEU</name>
<comment type="similarity">
    <text evidence="1">Belongs to the thioesterase PaaI family.</text>
</comment>
<dbReference type="InterPro" id="IPR006683">
    <property type="entry name" value="Thioestr_dom"/>
</dbReference>
<dbReference type="RefSeq" id="WP_075126751.1">
    <property type="nucleotide sequence ID" value="NZ_MSIE01000030.1"/>
</dbReference>
<proteinExistence type="inferred from homology"/>
<evidence type="ECO:0000256" key="2">
    <source>
        <dbReference type="ARBA" id="ARBA00022801"/>
    </source>
</evidence>
<evidence type="ECO:0000313" key="5">
    <source>
        <dbReference type="Proteomes" id="UP000185596"/>
    </source>
</evidence>
<dbReference type="PANTHER" id="PTHR21660:SF1">
    <property type="entry name" value="ACYL-COENZYME A THIOESTERASE 13"/>
    <property type="match status" value="1"/>
</dbReference>
<dbReference type="InterPro" id="IPR039298">
    <property type="entry name" value="ACOT13"/>
</dbReference>
<dbReference type="CDD" id="cd03443">
    <property type="entry name" value="PaaI_thioesterase"/>
    <property type="match status" value="1"/>
</dbReference>
<dbReference type="EMBL" id="MSIE01000030">
    <property type="protein sequence ID" value="OLF16368.1"/>
    <property type="molecule type" value="Genomic_DNA"/>
</dbReference>
<dbReference type="OrthoDB" id="9813282at2"/>
<dbReference type="NCBIfam" id="TIGR00369">
    <property type="entry name" value="unchar_dom_1"/>
    <property type="match status" value="1"/>
</dbReference>
<dbReference type="SUPFAM" id="SSF54637">
    <property type="entry name" value="Thioesterase/thiol ester dehydrase-isomerase"/>
    <property type="match status" value="1"/>
</dbReference>
<feature type="domain" description="Thioesterase" evidence="3">
    <location>
        <begin position="80"/>
        <end position="157"/>
    </location>
</feature>
<keyword evidence="2" id="KW-0378">Hydrolase</keyword>
<organism evidence="4 5">
    <name type="scientific">Actinophytocola xanthii</name>
    <dbReference type="NCBI Taxonomy" id="1912961"/>
    <lineage>
        <taxon>Bacteria</taxon>
        <taxon>Bacillati</taxon>
        <taxon>Actinomycetota</taxon>
        <taxon>Actinomycetes</taxon>
        <taxon>Pseudonocardiales</taxon>
        <taxon>Pseudonocardiaceae</taxon>
    </lineage>
</organism>
<evidence type="ECO:0000256" key="1">
    <source>
        <dbReference type="ARBA" id="ARBA00008324"/>
    </source>
</evidence>
<keyword evidence="5" id="KW-1185">Reference proteome</keyword>
<comment type="caution">
    <text evidence="4">The sequence shown here is derived from an EMBL/GenBank/DDBJ whole genome shotgun (WGS) entry which is preliminary data.</text>
</comment>
<dbReference type="Gene3D" id="3.10.129.10">
    <property type="entry name" value="Hotdog Thioesterase"/>
    <property type="match status" value="1"/>
</dbReference>
<reference evidence="4 5" key="1">
    <citation type="submission" date="2016-12" db="EMBL/GenBank/DDBJ databases">
        <title>The draft genome sequence of Actinophytocola sp. 11-183.</title>
        <authorList>
            <person name="Wang W."/>
            <person name="Yuan L."/>
        </authorList>
    </citation>
    <scope>NUCLEOTIDE SEQUENCE [LARGE SCALE GENOMIC DNA]</scope>
    <source>
        <strain evidence="4 5">11-183</strain>
    </source>
</reference>
<dbReference type="InterPro" id="IPR029069">
    <property type="entry name" value="HotDog_dom_sf"/>
</dbReference>
<protein>
    <submittedName>
        <fullName evidence="4">Aromatic compound degradation protein PaaI</fullName>
    </submittedName>
</protein>
<dbReference type="STRING" id="1912961.BU204_17485"/>